<dbReference type="Pfam" id="PF18348">
    <property type="entry name" value="SH3_16"/>
    <property type="match status" value="1"/>
</dbReference>
<comment type="caution">
    <text evidence="6">The sequence shown here is derived from an EMBL/GenBank/DDBJ whole genome shotgun (WGS) entry which is preliminary data.</text>
</comment>
<dbReference type="GO" id="GO:0006508">
    <property type="term" value="P:proteolysis"/>
    <property type="evidence" value="ECO:0007669"/>
    <property type="project" value="UniProtKB-KW"/>
</dbReference>
<name>A0A178Y3C8_9HYPH</name>
<accession>A0A178Y3C8</accession>
<dbReference type="PANTHER" id="PTHR47359">
    <property type="entry name" value="PEPTIDOGLYCAN DL-ENDOPEPTIDASE CWLO"/>
    <property type="match status" value="1"/>
</dbReference>
<keyword evidence="2" id="KW-0645">Protease</keyword>
<dbReference type="GO" id="GO:0008234">
    <property type="term" value="F:cysteine-type peptidase activity"/>
    <property type="evidence" value="ECO:0007669"/>
    <property type="project" value="UniProtKB-KW"/>
</dbReference>
<dbReference type="Pfam" id="PF00877">
    <property type="entry name" value="NLPC_P60"/>
    <property type="match status" value="1"/>
</dbReference>
<reference evidence="6 7" key="1">
    <citation type="journal article" date="2016" name="Int. J. Syst. Evol. Microbiol.">
        <title>Ensifer glycinis sp. nov., an novel rhizobial species associated with Glycine spp.</title>
        <authorList>
            <person name="Yan H."/>
            <person name="Yan J."/>
            <person name="Sui X.H."/>
            <person name="Wang E.T."/>
            <person name="Chen W.X."/>
            <person name="Zhang X.X."/>
            <person name="Chen W.F."/>
        </authorList>
    </citation>
    <scope>NUCLEOTIDE SEQUENCE [LARGE SCALE GENOMIC DNA]</scope>
    <source>
        <strain evidence="6 7">CCBAU 23380</strain>
    </source>
</reference>
<protein>
    <submittedName>
        <fullName evidence="6">Peptidase P60</fullName>
    </submittedName>
</protein>
<keyword evidence="4" id="KW-0788">Thiol protease</keyword>
<dbReference type="AlphaFoldDB" id="A0A178Y3C8"/>
<dbReference type="RefSeq" id="WP_064241782.1">
    <property type="nucleotide sequence ID" value="NZ_LPUX01000053.1"/>
</dbReference>
<dbReference type="STRING" id="1472378.AU381_06430"/>
<dbReference type="InterPro" id="IPR000064">
    <property type="entry name" value="NLP_P60_dom"/>
</dbReference>
<evidence type="ECO:0000313" key="7">
    <source>
        <dbReference type="Proteomes" id="UP000094025"/>
    </source>
</evidence>
<dbReference type="EMBL" id="LPUX01000053">
    <property type="protein sequence ID" value="OAP41493.1"/>
    <property type="molecule type" value="Genomic_DNA"/>
</dbReference>
<dbReference type="SUPFAM" id="SSF54001">
    <property type="entry name" value="Cysteine proteinases"/>
    <property type="match status" value="1"/>
</dbReference>
<sequence>MPEALDRRLNAYREDLAEERLRGLVEAQRFVEGTPAVVSVPVTPLRARPDLACGTDTELLYGETVRVLDVDDGWAWVKSDLDGYVGYLPQDTLGEPGAPPTHIVAVPRTFVYRGADLRFPQAFALSLGSRINVVGEAETRGTRYFLLDGGLAVVANHCAPASGPIGDDYVAIATRFMETPYLWGGRSGFGIDCSGLVQLAMQMTGRRVPRDTDMQAAGIGRPVGREELRRSDLVFWKGHVAIMEDDTTLVHANGHTMTVAREGLDDAIRRIGWLYGEPTGYRRP</sequence>
<dbReference type="InterPro" id="IPR038765">
    <property type="entry name" value="Papain-like_cys_pep_sf"/>
</dbReference>
<evidence type="ECO:0000256" key="3">
    <source>
        <dbReference type="ARBA" id="ARBA00022801"/>
    </source>
</evidence>
<gene>
    <name evidence="6" type="ORF">AU381_06430</name>
</gene>
<dbReference type="PANTHER" id="PTHR47359:SF3">
    <property type="entry name" value="NLP_P60 DOMAIN-CONTAINING PROTEIN-RELATED"/>
    <property type="match status" value="1"/>
</dbReference>
<evidence type="ECO:0000256" key="2">
    <source>
        <dbReference type="ARBA" id="ARBA00022670"/>
    </source>
</evidence>
<evidence type="ECO:0000256" key="4">
    <source>
        <dbReference type="ARBA" id="ARBA00022807"/>
    </source>
</evidence>
<dbReference type="InterPro" id="IPR041382">
    <property type="entry name" value="SH3_16"/>
</dbReference>
<organism evidence="6 7">
    <name type="scientific">Sinorhizobium glycinis</name>
    <dbReference type="NCBI Taxonomy" id="1472378"/>
    <lineage>
        <taxon>Bacteria</taxon>
        <taxon>Pseudomonadati</taxon>
        <taxon>Pseudomonadota</taxon>
        <taxon>Alphaproteobacteria</taxon>
        <taxon>Hyphomicrobiales</taxon>
        <taxon>Rhizobiaceae</taxon>
        <taxon>Sinorhizobium/Ensifer group</taxon>
        <taxon>Sinorhizobium</taxon>
    </lineage>
</organism>
<dbReference type="InterPro" id="IPR051794">
    <property type="entry name" value="PG_Endopeptidase_C40"/>
</dbReference>
<evidence type="ECO:0000259" key="5">
    <source>
        <dbReference type="PROSITE" id="PS51935"/>
    </source>
</evidence>
<comment type="similarity">
    <text evidence="1">Belongs to the peptidase C40 family.</text>
</comment>
<keyword evidence="7" id="KW-1185">Reference proteome</keyword>
<dbReference type="OrthoDB" id="9813368at2"/>
<dbReference type="Gene3D" id="2.30.30.40">
    <property type="entry name" value="SH3 Domains"/>
    <property type="match status" value="1"/>
</dbReference>
<proteinExistence type="inferred from homology"/>
<keyword evidence="3" id="KW-0378">Hydrolase</keyword>
<dbReference type="PROSITE" id="PS51935">
    <property type="entry name" value="NLPC_P60"/>
    <property type="match status" value="1"/>
</dbReference>
<dbReference type="Proteomes" id="UP000094025">
    <property type="component" value="Unassembled WGS sequence"/>
</dbReference>
<evidence type="ECO:0000313" key="6">
    <source>
        <dbReference type="EMBL" id="OAP41493.1"/>
    </source>
</evidence>
<feature type="domain" description="NlpC/P60" evidence="5">
    <location>
        <begin position="163"/>
        <end position="284"/>
    </location>
</feature>
<dbReference type="Gene3D" id="3.90.1720.10">
    <property type="entry name" value="endopeptidase domain like (from Nostoc punctiforme)"/>
    <property type="match status" value="1"/>
</dbReference>
<evidence type="ECO:0000256" key="1">
    <source>
        <dbReference type="ARBA" id="ARBA00007074"/>
    </source>
</evidence>